<dbReference type="Proteomes" id="UP000277204">
    <property type="component" value="Unassembled WGS sequence"/>
</dbReference>
<proteinExistence type="predicted"/>
<dbReference type="EMBL" id="UZAI01017327">
    <property type="protein sequence ID" value="VDP23386.1"/>
    <property type="molecule type" value="Genomic_DNA"/>
</dbReference>
<protein>
    <submittedName>
        <fullName evidence="1">Uncharacterized protein</fullName>
    </submittedName>
</protein>
<accession>A0A3P8FX48</accession>
<dbReference type="AlphaFoldDB" id="A0A3P8FX48"/>
<organism evidence="1 2">
    <name type="scientific">Schistosoma margrebowiei</name>
    <dbReference type="NCBI Taxonomy" id="48269"/>
    <lineage>
        <taxon>Eukaryota</taxon>
        <taxon>Metazoa</taxon>
        <taxon>Spiralia</taxon>
        <taxon>Lophotrochozoa</taxon>
        <taxon>Platyhelminthes</taxon>
        <taxon>Trematoda</taxon>
        <taxon>Digenea</taxon>
        <taxon>Strigeidida</taxon>
        <taxon>Schistosomatoidea</taxon>
        <taxon>Schistosomatidae</taxon>
        <taxon>Schistosoma</taxon>
    </lineage>
</organism>
<name>A0A3P8FX48_9TREM</name>
<evidence type="ECO:0000313" key="2">
    <source>
        <dbReference type="Proteomes" id="UP000277204"/>
    </source>
</evidence>
<sequence length="56" mass="6306">MDSSAGCTCILELMFTGWQRNPGRAFRSVRDSSVRCTCISKLMFTLGLEPSTIRFK</sequence>
<reference evidence="1 2" key="1">
    <citation type="submission" date="2018-11" db="EMBL/GenBank/DDBJ databases">
        <authorList>
            <consortium name="Pathogen Informatics"/>
        </authorList>
    </citation>
    <scope>NUCLEOTIDE SEQUENCE [LARGE SCALE GENOMIC DNA]</scope>
    <source>
        <strain evidence="1 2">Zambia</strain>
    </source>
</reference>
<evidence type="ECO:0000313" key="1">
    <source>
        <dbReference type="EMBL" id="VDP23386.1"/>
    </source>
</evidence>
<keyword evidence="2" id="KW-1185">Reference proteome</keyword>
<gene>
    <name evidence="1" type="ORF">SMRZ_LOCUS17251</name>
</gene>